<dbReference type="Proteomes" id="UP000807504">
    <property type="component" value="Unassembled WGS sequence"/>
</dbReference>
<reference evidence="3" key="1">
    <citation type="journal article" date="2020" name="bioRxiv">
        <title>Chromosome-level reference genome of the European wasp spider Argiope bruennichi: a resource for studies on range expansion and evolutionary adaptation.</title>
        <authorList>
            <person name="Sheffer M.M."/>
            <person name="Hoppe A."/>
            <person name="Krehenwinkel H."/>
            <person name="Uhl G."/>
            <person name="Kuss A.W."/>
            <person name="Jensen L."/>
            <person name="Jensen C."/>
            <person name="Gillespie R.G."/>
            <person name="Hoff K.J."/>
            <person name="Prost S."/>
        </authorList>
    </citation>
    <scope>NUCLEOTIDE SEQUENCE</scope>
</reference>
<organism evidence="3 4">
    <name type="scientific">Argiope bruennichi</name>
    <name type="common">Wasp spider</name>
    <name type="synonym">Aranea bruennichi</name>
    <dbReference type="NCBI Taxonomy" id="94029"/>
    <lineage>
        <taxon>Eukaryota</taxon>
        <taxon>Metazoa</taxon>
        <taxon>Ecdysozoa</taxon>
        <taxon>Arthropoda</taxon>
        <taxon>Chelicerata</taxon>
        <taxon>Arachnida</taxon>
        <taxon>Araneae</taxon>
        <taxon>Araneomorphae</taxon>
        <taxon>Entelegynae</taxon>
        <taxon>Araneoidea</taxon>
        <taxon>Araneidae</taxon>
        <taxon>Argiope</taxon>
    </lineage>
</organism>
<comment type="caution">
    <text evidence="3">The sequence shown here is derived from an EMBL/GenBank/DDBJ whole genome shotgun (WGS) entry which is preliminary data.</text>
</comment>
<keyword evidence="2" id="KW-0732">Signal</keyword>
<keyword evidence="4" id="KW-1185">Reference proteome</keyword>
<dbReference type="AlphaFoldDB" id="A0A8T0E9F4"/>
<feature type="region of interest" description="Disordered" evidence="1">
    <location>
        <begin position="151"/>
        <end position="171"/>
    </location>
</feature>
<protein>
    <submittedName>
        <fullName evidence="3">Uncharacterized protein</fullName>
    </submittedName>
</protein>
<reference evidence="3" key="2">
    <citation type="submission" date="2020-06" db="EMBL/GenBank/DDBJ databases">
        <authorList>
            <person name="Sheffer M."/>
        </authorList>
    </citation>
    <scope>NUCLEOTIDE SEQUENCE</scope>
</reference>
<proteinExistence type="predicted"/>
<feature type="signal peptide" evidence="2">
    <location>
        <begin position="1"/>
        <end position="19"/>
    </location>
</feature>
<dbReference type="EMBL" id="JABXBU010002230">
    <property type="protein sequence ID" value="KAF8768058.1"/>
    <property type="molecule type" value="Genomic_DNA"/>
</dbReference>
<evidence type="ECO:0000256" key="1">
    <source>
        <dbReference type="SAM" id="MobiDB-lite"/>
    </source>
</evidence>
<sequence length="236" mass="27418">MHWEINVVTSVTLLAFLQGNGVKGVSQESSYVIECIRDIIPPQIYNDCCIRENNCTISRQQKKGGKIIAIDCMSRIIMSNYSSFFSDSRENGPGTTDMSFSHNRNREFYSDIFEALGEMCRRQPRARLQNCIRNELIKRCRYSMLQDRFTSSPGRFSQRRTDMDMGFNDNYGRMEPRRRGQFFNGGGRRHSDGFVIMGRPTDYTSDSRYYTSRGSYGDDMDDEEFGYSDSDSMRFK</sequence>
<evidence type="ECO:0000313" key="4">
    <source>
        <dbReference type="Proteomes" id="UP000807504"/>
    </source>
</evidence>
<evidence type="ECO:0000256" key="2">
    <source>
        <dbReference type="SAM" id="SignalP"/>
    </source>
</evidence>
<evidence type="ECO:0000313" key="3">
    <source>
        <dbReference type="EMBL" id="KAF8768058.1"/>
    </source>
</evidence>
<accession>A0A8T0E9F4</accession>
<gene>
    <name evidence="3" type="ORF">HNY73_020917</name>
</gene>
<feature type="region of interest" description="Disordered" evidence="1">
    <location>
        <begin position="204"/>
        <end position="236"/>
    </location>
</feature>
<feature type="compositionally biased region" description="Polar residues" evidence="1">
    <location>
        <begin position="204"/>
        <end position="214"/>
    </location>
</feature>
<name>A0A8T0E9F4_ARGBR</name>
<feature type="chain" id="PRO_5035815328" evidence="2">
    <location>
        <begin position="20"/>
        <end position="236"/>
    </location>
</feature>